<organism evidence="2 3">
    <name type="scientific">Motilimonas cestriensis</name>
    <dbReference type="NCBI Taxonomy" id="2742685"/>
    <lineage>
        <taxon>Bacteria</taxon>
        <taxon>Pseudomonadati</taxon>
        <taxon>Pseudomonadota</taxon>
        <taxon>Gammaproteobacteria</taxon>
        <taxon>Alteromonadales</taxon>
        <taxon>Alteromonadales genera incertae sedis</taxon>
        <taxon>Motilimonas</taxon>
    </lineage>
</organism>
<feature type="domain" description="Formyl transferase N-terminal" evidence="1">
    <location>
        <begin position="62"/>
        <end position="182"/>
    </location>
</feature>
<evidence type="ECO:0000259" key="1">
    <source>
        <dbReference type="Pfam" id="PF00551"/>
    </source>
</evidence>
<accession>A0ABS8W994</accession>
<keyword evidence="3" id="KW-1185">Reference proteome</keyword>
<reference evidence="2 3" key="1">
    <citation type="journal article" date="2022" name="Environ. Microbiol. Rep.">
        <title>Eco-phylogenetic analyses reveal divergent evolution of vitamin B12 metabolism in the marine bacterial family 'Psychromonadaceae'.</title>
        <authorList>
            <person name="Jin X."/>
            <person name="Yang Y."/>
            <person name="Cao H."/>
            <person name="Gao B."/>
            <person name="Zhao Z."/>
        </authorList>
    </citation>
    <scope>NUCLEOTIDE SEQUENCE [LARGE SCALE GENOMIC DNA]</scope>
    <source>
        <strain evidence="2 3">MKS20</strain>
    </source>
</reference>
<dbReference type="InterPro" id="IPR002376">
    <property type="entry name" value="Formyl_transf_N"/>
</dbReference>
<evidence type="ECO:0000313" key="3">
    <source>
        <dbReference type="Proteomes" id="UP001201273"/>
    </source>
</evidence>
<dbReference type="InterPro" id="IPR036477">
    <property type="entry name" value="Formyl_transf_N_sf"/>
</dbReference>
<protein>
    <recommendedName>
        <fullName evidence="1">Formyl transferase N-terminal domain-containing protein</fullName>
    </recommendedName>
</protein>
<dbReference type="SUPFAM" id="SSF53328">
    <property type="entry name" value="Formyltransferase"/>
    <property type="match status" value="1"/>
</dbReference>
<dbReference type="EMBL" id="JAIMJA010000011">
    <property type="protein sequence ID" value="MCE2595582.1"/>
    <property type="molecule type" value="Genomic_DNA"/>
</dbReference>
<proteinExistence type="predicted"/>
<evidence type="ECO:0000313" key="2">
    <source>
        <dbReference type="EMBL" id="MCE2595582.1"/>
    </source>
</evidence>
<dbReference type="Proteomes" id="UP001201273">
    <property type="component" value="Unassembled WGS sequence"/>
</dbReference>
<gene>
    <name evidence="2" type="ORF">K6Y31_12200</name>
</gene>
<name>A0ABS8W994_9GAMM</name>
<sequence>MKQFSLLCAHTARSSAYLQALLKANLIPEKIIFYGQITKPISSNRDLGLRALGSVYCPNLTLNGFDIAKEFNCPVVSVSETSLKSSSLIKEIQDSNSEVWVYSGYGGQIVPNELLNLTQVLHIHSGWLPQYRGSTTLYHEVIEHQSCAASAIYLRQEIDTGPILARKKYPLPPANMDVDYLYDNAIRADLLVETLLHWQLSPNEIVPVEQTTTYPAYYIIHPLLKHLALQRIDEQEP</sequence>
<dbReference type="RefSeq" id="WP_233053092.1">
    <property type="nucleotide sequence ID" value="NZ_JAIMJA010000011.1"/>
</dbReference>
<dbReference type="Pfam" id="PF00551">
    <property type="entry name" value="Formyl_trans_N"/>
    <property type="match status" value="1"/>
</dbReference>
<comment type="caution">
    <text evidence="2">The sequence shown here is derived from an EMBL/GenBank/DDBJ whole genome shotgun (WGS) entry which is preliminary data.</text>
</comment>
<dbReference type="Gene3D" id="3.40.50.170">
    <property type="entry name" value="Formyl transferase, N-terminal domain"/>
    <property type="match status" value="1"/>
</dbReference>